<gene>
    <name evidence="1" type="ORF">LBBP_00361</name>
    <name evidence="2" type="ORF">LBBP_04521</name>
</gene>
<accession>A0A0S2IY88</accession>
<dbReference type="EMBL" id="CP012032">
    <property type="protein sequence ID" value="ALO28618.1"/>
    <property type="molecule type" value="Genomic_DNA"/>
</dbReference>
<evidence type="ECO:0000313" key="2">
    <source>
        <dbReference type="EMBL" id="ALO28618.1"/>
    </source>
</evidence>
<dbReference type="EMBL" id="CP012029">
    <property type="protein sequence ID" value="ALO24721.1"/>
    <property type="molecule type" value="Genomic_DNA"/>
</dbReference>
<sequence length="46" mass="5430">MRYKKIFWKKLWSVSGKKNVFGSDQFHNVGISKKKEIRGSCEFFGC</sequence>
<proteinExistence type="predicted"/>
<protein>
    <submittedName>
        <fullName evidence="2">Uncharacterized protein</fullName>
    </submittedName>
</protein>
<keyword evidence="2" id="KW-0614">Plasmid</keyword>
<reference evidence="2 3" key="1">
    <citation type="journal article" date="2015" name="PLoS Negl. Trop. Dis.">
        <title>Distribution of Plasmids in Distinct Leptospira Pathogenic Species.</title>
        <authorList>
            <person name="Wang Y."/>
            <person name="Zhuang X."/>
            <person name="Zhong Y."/>
            <person name="Zhang C."/>
            <person name="Zhang Y."/>
            <person name="Zeng L."/>
            <person name="Zhu Y."/>
            <person name="He P."/>
            <person name="Dong K."/>
            <person name="Pal U."/>
            <person name="Guo X."/>
            <person name="Qin J."/>
        </authorList>
    </citation>
    <scope>NUCLEOTIDE SEQUENCE [LARGE SCALE GENOMIC DNA]</scope>
    <source>
        <strain evidence="2 3">56604</strain>
        <plasmid evidence="2">lbp2</plasmid>
        <plasmid evidence="3">Plasmid lbp2</plasmid>
    </source>
</reference>
<dbReference type="AlphaFoldDB" id="A0A0S2IY88"/>
<organism evidence="2">
    <name type="scientific">Leptospira borgpetersenii serovar Ballum</name>
    <dbReference type="NCBI Taxonomy" id="280505"/>
    <lineage>
        <taxon>Bacteria</taxon>
        <taxon>Pseudomonadati</taxon>
        <taxon>Spirochaetota</taxon>
        <taxon>Spirochaetia</taxon>
        <taxon>Leptospirales</taxon>
        <taxon>Leptospiraceae</taxon>
        <taxon>Leptospira</taxon>
    </lineage>
</organism>
<evidence type="ECO:0000313" key="3">
    <source>
        <dbReference type="Proteomes" id="UP000058857"/>
    </source>
</evidence>
<name>A0A0S2IY88_LEPBO</name>
<geneLocation type="plasmid" evidence="2 3">
    <name>lbp2</name>
</geneLocation>
<evidence type="ECO:0000313" key="1">
    <source>
        <dbReference type="EMBL" id="ALO24721.1"/>
    </source>
</evidence>
<dbReference type="Proteomes" id="UP000058857">
    <property type="component" value="Plasmid lbp2"/>
</dbReference>
<dbReference type="Proteomes" id="UP000058857">
    <property type="component" value="Chromosome 1"/>
</dbReference>